<dbReference type="InterPro" id="IPR045936">
    <property type="entry name" value="DUF6356"/>
</dbReference>
<reference evidence="3" key="1">
    <citation type="journal article" date="2019" name="Int. J. Syst. Evol. Microbiol.">
        <title>The Global Catalogue of Microorganisms (GCM) 10K type strain sequencing project: providing services to taxonomists for standard genome sequencing and annotation.</title>
        <authorList>
            <consortium name="The Broad Institute Genomics Platform"/>
            <consortium name="The Broad Institute Genome Sequencing Center for Infectious Disease"/>
            <person name="Wu L."/>
            <person name="Ma J."/>
        </authorList>
    </citation>
    <scope>NUCLEOTIDE SEQUENCE [LARGE SCALE GENOMIC DNA]</scope>
    <source>
        <strain evidence="3">CGMCC 1.10106</strain>
    </source>
</reference>
<evidence type="ECO:0000256" key="1">
    <source>
        <dbReference type="SAM" id="Phobius"/>
    </source>
</evidence>
<comment type="caution">
    <text evidence="2">The sequence shown here is derived from an EMBL/GenBank/DDBJ whole genome shotgun (WGS) entry which is preliminary data.</text>
</comment>
<dbReference type="Proteomes" id="UP000618591">
    <property type="component" value="Unassembled WGS sequence"/>
</dbReference>
<feature type="transmembrane region" description="Helical" evidence="1">
    <location>
        <begin position="27"/>
        <end position="48"/>
    </location>
</feature>
<keyword evidence="1" id="KW-0472">Membrane</keyword>
<sequence>MIRRLFLDHPASVGESYAEHFGVASRFGITMIGAGIAGVIHGILPFAFKTTGSRTVMRLNQQIVDKRAAVMADETQRRTVEYVI</sequence>
<keyword evidence="1" id="KW-0812">Transmembrane</keyword>
<dbReference type="EMBL" id="BMDW01000030">
    <property type="protein sequence ID" value="GGA61018.1"/>
    <property type="molecule type" value="Genomic_DNA"/>
</dbReference>
<organism evidence="2 3">
    <name type="scientific">Sphingomonas psychrolutea</name>
    <dbReference type="NCBI Taxonomy" id="1259676"/>
    <lineage>
        <taxon>Bacteria</taxon>
        <taxon>Pseudomonadati</taxon>
        <taxon>Pseudomonadota</taxon>
        <taxon>Alphaproteobacteria</taxon>
        <taxon>Sphingomonadales</taxon>
        <taxon>Sphingomonadaceae</taxon>
        <taxon>Sphingomonas</taxon>
    </lineage>
</organism>
<accession>A0ABQ1H6N1</accession>
<keyword evidence="3" id="KW-1185">Reference proteome</keyword>
<proteinExistence type="predicted"/>
<dbReference type="RefSeq" id="WP_188449669.1">
    <property type="nucleotide sequence ID" value="NZ_BMDW01000030.1"/>
</dbReference>
<dbReference type="Pfam" id="PF19883">
    <property type="entry name" value="DUF6356"/>
    <property type="match status" value="1"/>
</dbReference>
<evidence type="ECO:0000313" key="3">
    <source>
        <dbReference type="Proteomes" id="UP000618591"/>
    </source>
</evidence>
<evidence type="ECO:0008006" key="4">
    <source>
        <dbReference type="Google" id="ProtNLM"/>
    </source>
</evidence>
<evidence type="ECO:0000313" key="2">
    <source>
        <dbReference type="EMBL" id="GGA61018.1"/>
    </source>
</evidence>
<protein>
    <recommendedName>
        <fullName evidence="4">Capsule biosynthesis protein</fullName>
    </recommendedName>
</protein>
<gene>
    <name evidence="2" type="ORF">GCM10011395_34210</name>
</gene>
<keyword evidence="1" id="KW-1133">Transmembrane helix</keyword>
<name>A0ABQ1H6N1_9SPHN</name>